<dbReference type="Proteomes" id="UP000287605">
    <property type="component" value="Unassembled WGS sequence"/>
</dbReference>
<dbReference type="RefSeq" id="WP_126808067.1">
    <property type="nucleotide sequence ID" value="NZ_NGKA01000006.1"/>
</dbReference>
<name>A0A430AYA0_9ENTE</name>
<evidence type="ECO:0008006" key="4">
    <source>
        <dbReference type="Google" id="ProtNLM"/>
    </source>
</evidence>
<keyword evidence="1" id="KW-1133">Transmembrane helix</keyword>
<feature type="transmembrane region" description="Helical" evidence="1">
    <location>
        <begin position="66"/>
        <end position="86"/>
    </location>
</feature>
<protein>
    <recommendedName>
        <fullName evidence="4">DUF3397 domain-containing protein</fullName>
    </recommendedName>
</protein>
<dbReference type="AlphaFoldDB" id="A0A430AYA0"/>
<keyword evidence="1" id="KW-0472">Membrane</keyword>
<evidence type="ECO:0000313" key="2">
    <source>
        <dbReference type="EMBL" id="RSU13051.1"/>
    </source>
</evidence>
<accession>A0A430AYA0</accession>
<feature type="transmembrane region" description="Helical" evidence="1">
    <location>
        <begin position="98"/>
        <end position="119"/>
    </location>
</feature>
<keyword evidence="3" id="KW-1185">Reference proteome</keyword>
<comment type="caution">
    <text evidence="2">The sequence shown here is derived from an EMBL/GenBank/DDBJ whole genome shotgun (WGS) entry which is preliminary data.</text>
</comment>
<keyword evidence="1" id="KW-0812">Transmembrane</keyword>
<gene>
    <name evidence="2" type="ORF">CBF29_05115</name>
</gene>
<proteinExistence type="predicted"/>
<feature type="transmembrane region" description="Helical" evidence="1">
    <location>
        <begin position="35"/>
        <end position="54"/>
    </location>
</feature>
<evidence type="ECO:0000313" key="3">
    <source>
        <dbReference type="Proteomes" id="UP000287605"/>
    </source>
</evidence>
<evidence type="ECO:0000256" key="1">
    <source>
        <dbReference type="SAM" id="Phobius"/>
    </source>
</evidence>
<dbReference type="Pfam" id="PF11877">
    <property type="entry name" value="DUF3397"/>
    <property type="match status" value="1"/>
</dbReference>
<organism evidence="2 3">
    <name type="scientific">Vagococcus elongatus</name>
    <dbReference type="NCBI Taxonomy" id="180344"/>
    <lineage>
        <taxon>Bacteria</taxon>
        <taxon>Bacillati</taxon>
        <taxon>Bacillota</taxon>
        <taxon>Bacilli</taxon>
        <taxon>Lactobacillales</taxon>
        <taxon>Enterococcaceae</taxon>
        <taxon>Vagococcus</taxon>
    </lineage>
</organism>
<dbReference type="EMBL" id="NGKA01000006">
    <property type="protein sequence ID" value="RSU13051.1"/>
    <property type="molecule type" value="Genomic_DNA"/>
</dbReference>
<reference evidence="2 3" key="1">
    <citation type="submission" date="2017-05" db="EMBL/GenBank/DDBJ databases">
        <title>Vagococcus spp. assemblies.</title>
        <authorList>
            <person name="Gulvik C.A."/>
        </authorList>
    </citation>
    <scope>NUCLEOTIDE SEQUENCE [LARGE SCALE GENOMIC DNA]</scope>
    <source>
        <strain evidence="2 3">CCUG 51432</strain>
    </source>
</reference>
<dbReference type="InterPro" id="IPR024515">
    <property type="entry name" value="DUF3397"/>
</dbReference>
<feature type="transmembrane region" description="Helical" evidence="1">
    <location>
        <begin position="6"/>
        <end position="26"/>
    </location>
</feature>
<dbReference type="OrthoDB" id="2299708at2"/>
<sequence length="124" mass="14530">MKTISIMLIFWYIYPFLIMFASNFVVKRLSLTERVGVRMPDIATFFLFIGLHFLSIESFSVSMMPYVAIIILLIGIGVAIGHARYFGDIQYKRFFKMFWRITFLATVLLYTFAIIFSLVKMLKP</sequence>